<dbReference type="Proteomes" id="UP001582793">
    <property type="component" value="Unassembled WGS sequence"/>
</dbReference>
<dbReference type="InterPro" id="IPR053714">
    <property type="entry name" value="Iso_Racemase_Enz_sf"/>
</dbReference>
<sequence length="249" mass="26291">MPRILVISPSGTDLHNEHDLAIARAAASPATEVEVRHLPALPVSAYIPAEDVLLSPLLAAVRRGHEEGFDAIAIACASDPGVREAKALVPTPVTGPFEAASRVAAAFGRFSVMYPGVTSGPGENLPQNANWIRRLARDYGVLDLLGPSAPVPVIRPADEVTSTLHDQETQARVTGGQVRENMTAAIHGQGPAIAEHLWRNGEAQAIFVACTFWSGQLGSIRDTVPIPIIDPVKTLVRYAEVLAAASLGN</sequence>
<evidence type="ECO:0000256" key="1">
    <source>
        <dbReference type="ARBA" id="ARBA00038414"/>
    </source>
</evidence>
<dbReference type="RefSeq" id="WP_375737305.1">
    <property type="nucleotide sequence ID" value="NZ_JBCGDC010000280.1"/>
</dbReference>
<comment type="similarity">
    <text evidence="1">Belongs to the HyuE racemase family.</text>
</comment>
<reference evidence="2 3" key="1">
    <citation type="submission" date="2024-04" db="EMBL/GenBank/DDBJ databases">
        <title>Polymorphospora sp. isolated from Baiyangdian Lake in Xiong'an New Area.</title>
        <authorList>
            <person name="Zhang X."/>
            <person name="Liu J."/>
        </authorList>
    </citation>
    <scope>NUCLEOTIDE SEQUENCE [LARGE SCALE GENOMIC DNA]</scope>
    <source>
        <strain evidence="2 3">2-325</strain>
    </source>
</reference>
<name>A0ABV5D2T6_9ACTN</name>
<dbReference type="Pfam" id="PF01177">
    <property type="entry name" value="Asp_Glu_race"/>
    <property type="match status" value="1"/>
</dbReference>
<keyword evidence="3" id="KW-1185">Reference proteome</keyword>
<evidence type="ECO:0000313" key="3">
    <source>
        <dbReference type="Proteomes" id="UP001582793"/>
    </source>
</evidence>
<gene>
    <name evidence="2" type="ORF">AAFH96_36740</name>
</gene>
<protein>
    <submittedName>
        <fullName evidence="2">Aspartate/glutamate racemase family protein</fullName>
    </submittedName>
</protein>
<proteinExistence type="inferred from homology"/>
<comment type="caution">
    <text evidence="2">The sequence shown here is derived from an EMBL/GenBank/DDBJ whole genome shotgun (WGS) entry which is preliminary data.</text>
</comment>
<dbReference type="Gene3D" id="3.40.50.12500">
    <property type="match status" value="1"/>
</dbReference>
<organism evidence="2 3">
    <name type="scientific">Polymorphospora lycopeni</name>
    <dbReference type="NCBI Taxonomy" id="3140240"/>
    <lineage>
        <taxon>Bacteria</taxon>
        <taxon>Bacillati</taxon>
        <taxon>Actinomycetota</taxon>
        <taxon>Actinomycetes</taxon>
        <taxon>Micromonosporales</taxon>
        <taxon>Micromonosporaceae</taxon>
        <taxon>Polymorphospora</taxon>
    </lineage>
</organism>
<dbReference type="EMBL" id="JBCGDC010000280">
    <property type="protein sequence ID" value="MFB6398574.1"/>
    <property type="molecule type" value="Genomic_DNA"/>
</dbReference>
<accession>A0ABV5D2T6</accession>
<evidence type="ECO:0000313" key="2">
    <source>
        <dbReference type="EMBL" id="MFB6398574.1"/>
    </source>
</evidence>
<dbReference type="InterPro" id="IPR015942">
    <property type="entry name" value="Asp/Glu/hydantoin_racemase"/>
</dbReference>